<dbReference type="EMBL" id="CP049838">
    <property type="protein sequence ID" value="QJT04375.1"/>
    <property type="molecule type" value="Genomic_DNA"/>
</dbReference>
<evidence type="ECO:0000313" key="2">
    <source>
        <dbReference type="EMBL" id="QJT04375.1"/>
    </source>
</evidence>
<name>A0A6M4WYE4_9ACTN</name>
<dbReference type="Proteomes" id="UP000502665">
    <property type="component" value="Chromosome"/>
</dbReference>
<proteinExistence type="predicted"/>
<feature type="compositionally biased region" description="Low complexity" evidence="1">
    <location>
        <begin position="36"/>
        <end position="45"/>
    </location>
</feature>
<sequence length="63" mass="7145">MAWRRTREQSTRAYPAAGTSVTGSVGRFFRSKTSGARRAGAAADAWEQRDRENERRRRGLYAP</sequence>
<feature type="region of interest" description="Disordered" evidence="1">
    <location>
        <begin position="1"/>
        <end position="63"/>
    </location>
</feature>
<accession>A0A6M4WYE4</accession>
<organism evidence="2 3">
    <name type="scientific">Streptomyces asoensis</name>
    <dbReference type="NCBI Taxonomy" id="249586"/>
    <lineage>
        <taxon>Bacteria</taxon>
        <taxon>Bacillati</taxon>
        <taxon>Actinomycetota</taxon>
        <taxon>Actinomycetes</taxon>
        <taxon>Kitasatosporales</taxon>
        <taxon>Streptomycetaceae</taxon>
        <taxon>Streptomyces</taxon>
    </lineage>
</organism>
<feature type="compositionally biased region" description="Basic and acidic residues" evidence="1">
    <location>
        <begin position="1"/>
        <end position="10"/>
    </location>
</feature>
<protein>
    <submittedName>
        <fullName evidence="2">Uncharacterized protein</fullName>
    </submittedName>
</protein>
<evidence type="ECO:0000313" key="3">
    <source>
        <dbReference type="Proteomes" id="UP000502665"/>
    </source>
</evidence>
<keyword evidence="3" id="KW-1185">Reference proteome</keyword>
<gene>
    <name evidence="2" type="ORF">G9272_32170</name>
</gene>
<dbReference type="RefSeq" id="WP_171399717.1">
    <property type="nucleotide sequence ID" value="NZ_CP049838.1"/>
</dbReference>
<evidence type="ECO:0000256" key="1">
    <source>
        <dbReference type="SAM" id="MobiDB-lite"/>
    </source>
</evidence>
<reference evidence="2" key="1">
    <citation type="submission" date="2020-03" db="EMBL/GenBank/DDBJ databases">
        <title>Molecular networking-based the target discovery of potent antiproliferative macrolactams: 5/6/7/16 polycyclic ansamycins and glycosylated trienomycin from Streptomyces cacaoi subsp. asoensis.</title>
        <authorList>
            <person name="Liu L.-L."/>
        </authorList>
    </citation>
    <scope>NUCLEOTIDE SEQUENCE [LARGE SCALE GENOMIC DNA]</scope>
    <source>
        <strain evidence="2">H2S5</strain>
    </source>
</reference>
<feature type="compositionally biased region" description="Basic and acidic residues" evidence="1">
    <location>
        <begin position="46"/>
        <end position="55"/>
    </location>
</feature>
<dbReference type="AlphaFoldDB" id="A0A6M4WYE4"/>